<accession>A0A3M9MDW0</accession>
<organism evidence="1 2">
    <name type="scientific">Rufibacter latericius</name>
    <dbReference type="NCBI Taxonomy" id="2487040"/>
    <lineage>
        <taxon>Bacteria</taxon>
        <taxon>Pseudomonadati</taxon>
        <taxon>Bacteroidota</taxon>
        <taxon>Cytophagia</taxon>
        <taxon>Cytophagales</taxon>
        <taxon>Hymenobacteraceae</taxon>
        <taxon>Rufibacter</taxon>
    </lineage>
</organism>
<comment type="caution">
    <text evidence="1">The sequence shown here is derived from an EMBL/GenBank/DDBJ whole genome shotgun (WGS) entry which is preliminary data.</text>
</comment>
<proteinExistence type="predicted"/>
<keyword evidence="2" id="KW-1185">Reference proteome</keyword>
<evidence type="ECO:0000313" key="2">
    <source>
        <dbReference type="Proteomes" id="UP000272117"/>
    </source>
</evidence>
<dbReference type="RefSeq" id="WP_123128700.1">
    <property type="nucleotide sequence ID" value="NZ_RJJD01000019.1"/>
</dbReference>
<evidence type="ECO:0000313" key="1">
    <source>
        <dbReference type="EMBL" id="RNI23023.1"/>
    </source>
</evidence>
<name>A0A3M9MDW0_9BACT</name>
<gene>
    <name evidence="1" type="ORF">EFB08_19720</name>
</gene>
<sequence>MKRFKEMLSGQESEASILANQWCGQRIKDIPEVEQLQWTRDRFETEDLLNLNHLNLLRYWATHRKDFTYDTFIDKVTTWCMIFYEVNRDKPTEAEQRFFDKMNDKGNLAPDDNGEPNFIASGFVLSKLL</sequence>
<reference evidence="1 2" key="1">
    <citation type="submission" date="2018-11" db="EMBL/GenBank/DDBJ databases">
        <title>Rufibacter latericius sp. nov., isolated from water in Baiyang Lake.</title>
        <authorList>
            <person name="Yang Y."/>
        </authorList>
    </citation>
    <scope>NUCLEOTIDE SEQUENCE [LARGE SCALE GENOMIC DNA]</scope>
    <source>
        <strain evidence="1 2">R-22-1c-1</strain>
    </source>
</reference>
<dbReference type="AlphaFoldDB" id="A0A3M9MDW0"/>
<dbReference type="EMBL" id="RJJD01000019">
    <property type="protein sequence ID" value="RNI23023.1"/>
    <property type="molecule type" value="Genomic_DNA"/>
</dbReference>
<protein>
    <submittedName>
        <fullName evidence="1">Uncharacterized protein</fullName>
    </submittedName>
</protein>
<dbReference type="Proteomes" id="UP000272117">
    <property type="component" value="Unassembled WGS sequence"/>
</dbReference>